<proteinExistence type="predicted"/>
<dbReference type="EMBL" id="JARK01001595">
    <property type="protein sequence ID" value="EYB87634.1"/>
    <property type="molecule type" value="Genomic_DNA"/>
</dbReference>
<dbReference type="Proteomes" id="UP000024635">
    <property type="component" value="Unassembled WGS sequence"/>
</dbReference>
<accession>A0A016SBH9</accession>
<dbReference type="AlphaFoldDB" id="A0A016SBH9"/>
<name>A0A016SBH9_9BILA</name>
<evidence type="ECO:0000313" key="1">
    <source>
        <dbReference type="EMBL" id="EYB87634.1"/>
    </source>
</evidence>
<sequence>MLAAFLHHSVTCSECSGLNKRELCQLSAVSVLRYVLTTQVTSVDSHWQKFLAEVSDSFEQFAPFQHASSSCFQAQNIEHECFLGQVERSQ</sequence>
<reference evidence="2" key="1">
    <citation type="journal article" date="2015" name="Nat. Genet.">
        <title>The genome and transcriptome of the zoonotic hookworm Ancylostoma ceylanicum identify infection-specific gene families.</title>
        <authorList>
            <person name="Schwarz E.M."/>
            <person name="Hu Y."/>
            <person name="Antoshechkin I."/>
            <person name="Miller M.M."/>
            <person name="Sternberg P.W."/>
            <person name="Aroian R.V."/>
        </authorList>
    </citation>
    <scope>NUCLEOTIDE SEQUENCE</scope>
    <source>
        <strain evidence="2">HY135</strain>
    </source>
</reference>
<evidence type="ECO:0000313" key="2">
    <source>
        <dbReference type="Proteomes" id="UP000024635"/>
    </source>
</evidence>
<gene>
    <name evidence="1" type="primary">Acey_s0259.g488</name>
    <name evidence="1" type="ORF">Y032_0259g488</name>
</gene>
<keyword evidence="2" id="KW-1185">Reference proteome</keyword>
<comment type="caution">
    <text evidence="1">The sequence shown here is derived from an EMBL/GenBank/DDBJ whole genome shotgun (WGS) entry which is preliminary data.</text>
</comment>
<organism evidence="1 2">
    <name type="scientific">Ancylostoma ceylanicum</name>
    <dbReference type="NCBI Taxonomy" id="53326"/>
    <lineage>
        <taxon>Eukaryota</taxon>
        <taxon>Metazoa</taxon>
        <taxon>Ecdysozoa</taxon>
        <taxon>Nematoda</taxon>
        <taxon>Chromadorea</taxon>
        <taxon>Rhabditida</taxon>
        <taxon>Rhabditina</taxon>
        <taxon>Rhabditomorpha</taxon>
        <taxon>Strongyloidea</taxon>
        <taxon>Ancylostomatidae</taxon>
        <taxon>Ancylostomatinae</taxon>
        <taxon>Ancylostoma</taxon>
    </lineage>
</organism>
<protein>
    <submittedName>
        <fullName evidence="1">Uncharacterized protein</fullName>
    </submittedName>
</protein>